<dbReference type="Pfam" id="PF01381">
    <property type="entry name" value="HTH_3"/>
    <property type="match status" value="1"/>
</dbReference>
<evidence type="ECO:0000313" key="2">
    <source>
        <dbReference type="EMBL" id="KRM44053.1"/>
    </source>
</evidence>
<gene>
    <name evidence="2" type="ORF">FD47_GL001006</name>
</gene>
<accession>A0A0R1YQ81</accession>
<organism evidence="2 3">
    <name type="scientific">Lentilactobacillus parafarraginis DSM 18390 = JCM 14109</name>
    <dbReference type="NCBI Taxonomy" id="1423786"/>
    <lineage>
        <taxon>Bacteria</taxon>
        <taxon>Bacillati</taxon>
        <taxon>Bacillota</taxon>
        <taxon>Bacilli</taxon>
        <taxon>Lactobacillales</taxon>
        <taxon>Lactobacillaceae</taxon>
        <taxon>Lentilactobacillus</taxon>
    </lineage>
</organism>
<dbReference type="InterPro" id="IPR001387">
    <property type="entry name" value="Cro/C1-type_HTH"/>
</dbReference>
<evidence type="ECO:0000313" key="3">
    <source>
        <dbReference type="Proteomes" id="UP000051010"/>
    </source>
</evidence>
<dbReference type="SMART" id="SM00530">
    <property type="entry name" value="HTH_XRE"/>
    <property type="match status" value="1"/>
</dbReference>
<dbReference type="Proteomes" id="UP000051010">
    <property type="component" value="Unassembled WGS sequence"/>
</dbReference>
<dbReference type="PATRIC" id="fig|1423786.4.peg.1066"/>
<dbReference type="EMBL" id="AZFZ01000021">
    <property type="protein sequence ID" value="KRM44053.1"/>
    <property type="molecule type" value="Genomic_DNA"/>
</dbReference>
<dbReference type="GO" id="GO:0003677">
    <property type="term" value="F:DNA binding"/>
    <property type="evidence" value="ECO:0007669"/>
    <property type="project" value="UniProtKB-KW"/>
</dbReference>
<comment type="caution">
    <text evidence="2">The sequence shown here is derived from an EMBL/GenBank/DDBJ whole genome shotgun (WGS) entry which is preliminary data.</text>
</comment>
<dbReference type="Gene3D" id="1.25.40.10">
    <property type="entry name" value="Tetratricopeptide repeat domain"/>
    <property type="match status" value="1"/>
</dbReference>
<dbReference type="CDD" id="cd00093">
    <property type="entry name" value="HTH_XRE"/>
    <property type="match status" value="1"/>
</dbReference>
<dbReference type="PROSITE" id="PS50943">
    <property type="entry name" value="HTH_CROC1"/>
    <property type="match status" value="1"/>
</dbReference>
<feature type="domain" description="HTH cro/C1-type" evidence="1">
    <location>
        <begin position="6"/>
        <end position="59"/>
    </location>
</feature>
<dbReference type="SUPFAM" id="SSF48452">
    <property type="entry name" value="TPR-like"/>
    <property type="match status" value="1"/>
</dbReference>
<dbReference type="RefSeq" id="WP_056980291.1">
    <property type="nucleotide sequence ID" value="NZ_AZFZ01000021.1"/>
</dbReference>
<dbReference type="InterPro" id="IPR010982">
    <property type="entry name" value="Lambda_DNA-bd_dom_sf"/>
</dbReference>
<dbReference type="InterPro" id="IPR011990">
    <property type="entry name" value="TPR-like_helical_dom_sf"/>
</dbReference>
<dbReference type="AlphaFoldDB" id="A0A0R1YQ81"/>
<sequence length="283" mass="32301">MNIEKFIARRKELGYSQSELARGICTQATISKFENGGKMISTKILTQLCQRLNLSLSDIFPGPVDHDSKMFEKLARAEFDLITMEYDEALGILDGLALEEMGNDDTKMEYLFIKGYLLALNNQPSDAAFCFDQILDGYDETHQTIYSQLAYVGLGLSFEQQEKFDRAEFYFAKMPAWLKTITTNDVETTWKSLTMLFYTGDYYSKRGETATGTMLLESLVDLSAAQHVTFYVARAKFRLAQNYSRQGADSQQIQDAVDEAYVFAKFNGNQKLIARINEYRLKN</sequence>
<proteinExistence type="predicted"/>
<name>A0A0R1YQ81_9LACO</name>
<reference evidence="2 3" key="1">
    <citation type="journal article" date="2015" name="Genome Announc.">
        <title>Expanding the biotechnology potential of lactobacilli through comparative genomics of 213 strains and associated genera.</title>
        <authorList>
            <person name="Sun Z."/>
            <person name="Harris H.M."/>
            <person name="McCann A."/>
            <person name="Guo C."/>
            <person name="Argimon S."/>
            <person name="Zhang W."/>
            <person name="Yang X."/>
            <person name="Jeffery I.B."/>
            <person name="Cooney J.C."/>
            <person name="Kagawa T.F."/>
            <person name="Liu W."/>
            <person name="Song Y."/>
            <person name="Salvetti E."/>
            <person name="Wrobel A."/>
            <person name="Rasinkangas P."/>
            <person name="Parkhill J."/>
            <person name="Rea M.C."/>
            <person name="O'Sullivan O."/>
            <person name="Ritari J."/>
            <person name="Douillard F.P."/>
            <person name="Paul Ross R."/>
            <person name="Yang R."/>
            <person name="Briner A.E."/>
            <person name="Felis G.E."/>
            <person name="de Vos W.M."/>
            <person name="Barrangou R."/>
            <person name="Klaenhammer T.R."/>
            <person name="Caufield P.W."/>
            <person name="Cui Y."/>
            <person name="Zhang H."/>
            <person name="O'Toole P.W."/>
        </authorList>
    </citation>
    <scope>NUCLEOTIDE SEQUENCE [LARGE SCALE GENOMIC DNA]</scope>
    <source>
        <strain evidence="2 3">DSM 18390</strain>
    </source>
</reference>
<protein>
    <submittedName>
        <fullName evidence="2">DNA-binding helix-turn-helix protein</fullName>
    </submittedName>
</protein>
<keyword evidence="2" id="KW-0238">DNA-binding</keyword>
<dbReference type="SUPFAM" id="SSF47413">
    <property type="entry name" value="lambda repressor-like DNA-binding domains"/>
    <property type="match status" value="1"/>
</dbReference>
<evidence type="ECO:0000259" key="1">
    <source>
        <dbReference type="PROSITE" id="PS50943"/>
    </source>
</evidence>